<name>A0A3D8GLK1_9BACI</name>
<dbReference type="Proteomes" id="UP000257144">
    <property type="component" value="Unassembled WGS sequence"/>
</dbReference>
<protein>
    <submittedName>
        <fullName evidence="1">Uncharacterized protein</fullName>
    </submittedName>
</protein>
<dbReference type="AlphaFoldDB" id="A0A3D8GLK1"/>
<evidence type="ECO:0000313" key="1">
    <source>
        <dbReference type="EMBL" id="RDU35350.1"/>
    </source>
</evidence>
<dbReference type="EMBL" id="QNQT01000011">
    <property type="protein sequence ID" value="RDU35350.1"/>
    <property type="molecule type" value="Genomic_DNA"/>
</dbReference>
<sequence length="118" mass="13680">MDENTKQLQNAVNDIKMLFDSFGATLENIEKRLARLEKMDSIEHRVAVNQIDLSDIKESLLRIEERQTDEILKTVKEIKDTAAGASREEIRHINRRLDSHLVKLAKAEEDLIILKNTR</sequence>
<gene>
    <name evidence="1" type="ORF">DRW41_18890</name>
</gene>
<accession>A0A3D8GLK1</accession>
<proteinExistence type="predicted"/>
<organism evidence="1 2">
    <name type="scientific">Neobacillus piezotolerans</name>
    <dbReference type="NCBI Taxonomy" id="2259171"/>
    <lineage>
        <taxon>Bacteria</taxon>
        <taxon>Bacillati</taxon>
        <taxon>Bacillota</taxon>
        <taxon>Bacilli</taxon>
        <taxon>Bacillales</taxon>
        <taxon>Bacillaceae</taxon>
        <taxon>Neobacillus</taxon>
    </lineage>
</organism>
<dbReference type="OrthoDB" id="2931259at2"/>
<keyword evidence="2" id="KW-1185">Reference proteome</keyword>
<dbReference type="RefSeq" id="WP_115453588.1">
    <property type="nucleotide sequence ID" value="NZ_QNQT01000011.1"/>
</dbReference>
<reference evidence="1 2" key="1">
    <citation type="submission" date="2018-07" db="EMBL/GenBank/DDBJ databases">
        <title>Bacillus sp. YLB-04 draft genome sequence.</title>
        <authorList>
            <person name="Yu L."/>
            <person name="Tang X."/>
        </authorList>
    </citation>
    <scope>NUCLEOTIDE SEQUENCE [LARGE SCALE GENOMIC DNA]</scope>
    <source>
        <strain evidence="1 2">YLB-04</strain>
    </source>
</reference>
<comment type="caution">
    <text evidence="1">The sequence shown here is derived from an EMBL/GenBank/DDBJ whole genome shotgun (WGS) entry which is preliminary data.</text>
</comment>
<evidence type="ECO:0000313" key="2">
    <source>
        <dbReference type="Proteomes" id="UP000257144"/>
    </source>
</evidence>